<dbReference type="Gene3D" id="3.90.280.10">
    <property type="entry name" value="PEBP-like"/>
    <property type="match status" value="1"/>
</dbReference>
<reference evidence="2 3" key="1">
    <citation type="journal article" date="2023" name="Microbiol. Spectr.">
        <title>Symbiosis of Carpenter Bees with Uncharacterized Lactic Acid Bacteria Showing NAD Auxotrophy.</title>
        <authorList>
            <person name="Kawasaki S."/>
            <person name="Ozawa K."/>
            <person name="Mori T."/>
            <person name="Yamamoto A."/>
            <person name="Ito M."/>
            <person name="Ohkuma M."/>
            <person name="Sakamoto M."/>
            <person name="Matsutani M."/>
        </authorList>
    </citation>
    <scope>NUCLEOTIDE SEQUENCE [LARGE SCALE GENOMIC DNA]</scope>
    <source>
        <strain evidence="2 3">Kim37-2</strain>
    </source>
</reference>
<organism evidence="2 3">
    <name type="scientific">Bombiscardovia nodaiensis</name>
    <dbReference type="NCBI Taxonomy" id="2932181"/>
    <lineage>
        <taxon>Bacteria</taxon>
        <taxon>Bacillati</taxon>
        <taxon>Actinomycetota</taxon>
        <taxon>Actinomycetes</taxon>
        <taxon>Bifidobacteriales</taxon>
        <taxon>Bifidobacteriaceae</taxon>
        <taxon>Bombiscardovia</taxon>
    </lineage>
</organism>
<dbReference type="InterPro" id="IPR008914">
    <property type="entry name" value="PEBP"/>
</dbReference>
<dbReference type="InterPro" id="IPR005247">
    <property type="entry name" value="YbhB_YbcL/LppC-like"/>
</dbReference>
<dbReference type="EMBL" id="AP026798">
    <property type="protein sequence ID" value="BDR53737.1"/>
    <property type="molecule type" value="Genomic_DNA"/>
</dbReference>
<dbReference type="Pfam" id="PF01161">
    <property type="entry name" value="PBP"/>
    <property type="match status" value="1"/>
</dbReference>
<protein>
    <recommendedName>
        <fullName evidence="4">Phospholipid-binding protein</fullName>
    </recommendedName>
</protein>
<evidence type="ECO:0000256" key="1">
    <source>
        <dbReference type="ARBA" id="ARBA00007120"/>
    </source>
</evidence>
<evidence type="ECO:0000313" key="3">
    <source>
        <dbReference type="Proteomes" id="UP001321766"/>
    </source>
</evidence>
<gene>
    <name evidence="2" type="ORF">KIM372_16440</name>
</gene>
<comment type="similarity">
    <text evidence="1">Belongs to the UPF0098 family.</text>
</comment>
<sequence>MRIFTDFDIVPDTYAKRAPQSAQVDGTPVASFPFTVEQIPSQAAYLSWEFVDPDSIPVCGFQWIHWSLANLPLELARQQLQASANAADALAIPADFSRRLPKLIPGVPQGKTSAASKFVGSSNLAVTERYNGPTPPDQTHEYLLRVWATSEPLPGLQEGFWLNALEGAVRKSPSVVACAEVWLPARA</sequence>
<evidence type="ECO:0000313" key="2">
    <source>
        <dbReference type="EMBL" id="BDR53737.1"/>
    </source>
</evidence>
<dbReference type="InterPro" id="IPR036610">
    <property type="entry name" value="PEBP-like_sf"/>
</dbReference>
<dbReference type="NCBIfam" id="TIGR00481">
    <property type="entry name" value="YbhB/YbcL family Raf kinase inhibitor-like protein"/>
    <property type="match status" value="1"/>
</dbReference>
<evidence type="ECO:0008006" key="4">
    <source>
        <dbReference type="Google" id="ProtNLM"/>
    </source>
</evidence>
<proteinExistence type="inferred from homology"/>
<accession>A0ABN6SEP3</accession>
<keyword evidence="3" id="KW-1185">Reference proteome</keyword>
<dbReference type="CDD" id="cd00865">
    <property type="entry name" value="PEBP_bact_arch"/>
    <property type="match status" value="1"/>
</dbReference>
<dbReference type="Proteomes" id="UP001321766">
    <property type="component" value="Chromosome"/>
</dbReference>
<name>A0ABN6SEP3_9BIFI</name>
<dbReference type="SUPFAM" id="SSF49777">
    <property type="entry name" value="PEBP-like"/>
    <property type="match status" value="1"/>
</dbReference>